<proteinExistence type="predicted"/>
<reference evidence="1" key="1">
    <citation type="submission" date="2020-08" db="EMBL/GenBank/DDBJ databases">
        <title>Multicomponent nature underlies the extraordinary mechanical properties of spider dragline silk.</title>
        <authorList>
            <person name="Kono N."/>
            <person name="Nakamura H."/>
            <person name="Mori M."/>
            <person name="Yoshida Y."/>
            <person name="Ohtoshi R."/>
            <person name="Malay A.D."/>
            <person name="Moran D.A.P."/>
            <person name="Tomita M."/>
            <person name="Numata K."/>
            <person name="Arakawa K."/>
        </authorList>
    </citation>
    <scope>NUCLEOTIDE SEQUENCE</scope>
</reference>
<sequence length="104" mass="11849">MVGSFQGVHTLRLIGLKAFGFQHSSNRHVAHIYEGGYSQLACLRLLLEFTQHMLFKFRCPRTPGVPCVMHPTDKRTSFSETPMQAFESFSVRQASQRNCSPYNP</sequence>
<dbReference type="Proteomes" id="UP000886998">
    <property type="component" value="Unassembled WGS sequence"/>
</dbReference>
<gene>
    <name evidence="1" type="ORF">TNIN_112941</name>
</gene>
<comment type="caution">
    <text evidence="1">The sequence shown here is derived from an EMBL/GenBank/DDBJ whole genome shotgun (WGS) entry which is preliminary data.</text>
</comment>
<name>A0A8X7CU48_9ARAC</name>
<evidence type="ECO:0000313" key="2">
    <source>
        <dbReference type="Proteomes" id="UP000886998"/>
    </source>
</evidence>
<dbReference type="EMBL" id="BMAV01023713">
    <property type="protein sequence ID" value="GFY79640.1"/>
    <property type="molecule type" value="Genomic_DNA"/>
</dbReference>
<keyword evidence="2" id="KW-1185">Reference proteome</keyword>
<dbReference type="AlphaFoldDB" id="A0A8X7CU48"/>
<accession>A0A8X7CU48</accession>
<evidence type="ECO:0000313" key="1">
    <source>
        <dbReference type="EMBL" id="GFY79640.1"/>
    </source>
</evidence>
<protein>
    <submittedName>
        <fullName evidence="1">Uncharacterized protein</fullName>
    </submittedName>
</protein>
<organism evidence="1 2">
    <name type="scientific">Trichonephila inaurata madagascariensis</name>
    <dbReference type="NCBI Taxonomy" id="2747483"/>
    <lineage>
        <taxon>Eukaryota</taxon>
        <taxon>Metazoa</taxon>
        <taxon>Ecdysozoa</taxon>
        <taxon>Arthropoda</taxon>
        <taxon>Chelicerata</taxon>
        <taxon>Arachnida</taxon>
        <taxon>Araneae</taxon>
        <taxon>Araneomorphae</taxon>
        <taxon>Entelegynae</taxon>
        <taxon>Araneoidea</taxon>
        <taxon>Nephilidae</taxon>
        <taxon>Trichonephila</taxon>
        <taxon>Trichonephila inaurata</taxon>
    </lineage>
</organism>